<evidence type="ECO:0000313" key="2">
    <source>
        <dbReference type="Proteomes" id="UP000299102"/>
    </source>
</evidence>
<comment type="caution">
    <text evidence="1">The sequence shown here is derived from an EMBL/GenBank/DDBJ whole genome shotgun (WGS) entry which is preliminary data.</text>
</comment>
<dbReference type="EMBL" id="BGZK01000459">
    <property type="protein sequence ID" value="GBP44836.1"/>
    <property type="molecule type" value="Genomic_DNA"/>
</dbReference>
<evidence type="ECO:0000313" key="1">
    <source>
        <dbReference type="EMBL" id="GBP44836.1"/>
    </source>
</evidence>
<organism evidence="1 2">
    <name type="scientific">Eumeta variegata</name>
    <name type="common">Bagworm moth</name>
    <name type="synonym">Eumeta japonica</name>
    <dbReference type="NCBI Taxonomy" id="151549"/>
    <lineage>
        <taxon>Eukaryota</taxon>
        <taxon>Metazoa</taxon>
        <taxon>Ecdysozoa</taxon>
        <taxon>Arthropoda</taxon>
        <taxon>Hexapoda</taxon>
        <taxon>Insecta</taxon>
        <taxon>Pterygota</taxon>
        <taxon>Neoptera</taxon>
        <taxon>Endopterygota</taxon>
        <taxon>Lepidoptera</taxon>
        <taxon>Glossata</taxon>
        <taxon>Ditrysia</taxon>
        <taxon>Tineoidea</taxon>
        <taxon>Psychidae</taxon>
        <taxon>Oiketicinae</taxon>
        <taxon>Eumeta</taxon>
    </lineage>
</organism>
<dbReference type="AlphaFoldDB" id="A0A4C1VZZ4"/>
<proteinExistence type="predicted"/>
<sequence>MRYTYFLNDFVFRDIEFMPHRRQQLEAIYAGRRPLTICINPINDPSSQQLFQLAQTPRPDDSTTPSDGATP</sequence>
<protein>
    <submittedName>
        <fullName evidence="1">Uncharacterized protein</fullName>
    </submittedName>
</protein>
<dbReference type="Proteomes" id="UP000299102">
    <property type="component" value="Unassembled WGS sequence"/>
</dbReference>
<reference evidence="1 2" key="1">
    <citation type="journal article" date="2019" name="Commun. Biol.">
        <title>The bagworm genome reveals a unique fibroin gene that provides high tensile strength.</title>
        <authorList>
            <person name="Kono N."/>
            <person name="Nakamura H."/>
            <person name="Ohtoshi R."/>
            <person name="Tomita M."/>
            <person name="Numata K."/>
            <person name="Arakawa K."/>
        </authorList>
    </citation>
    <scope>NUCLEOTIDE SEQUENCE [LARGE SCALE GENOMIC DNA]</scope>
</reference>
<accession>A0A4C1VZZ4</accession>
<gene>
    <name evidence="1" type="ORF">EVAR_75705_1</name>
</gene>
<name>A0A4C1VZZ4_EUMVA</name>
<keyword evidence="2" id="KW-1185">Reference proteome</keyword>